<protein>
    <recommendedName>
        <fullName evidence="4">DUF2500 domain-containing protein</fullName>
    </recommendedName>
</protein>
<dbReference type="Gene3D" id="2.40.50.660">
    <property type="match status" value="1"/>
</dbReference>
<dbReference type="Proteomes" id="UP001500782">
    <property type="component" value="Unassembled WGS sequence"/>
</dbReference>
<keyword evidence="1" id="KW-0812">Transmembrane</keyword>
<reference evidence="3" key="1">
    <citation type="journal article" date="2019" name="Int. J. Syst. Evol. Microbiol.">
        <title>The Global Catalogue of Microorganisms (GCM) 10K type strain sequencing project: providing services to taxonomists for standard genome sequencing and annotation.</title>
        <authorList>
            <consortium name="The Broad Institute Genomics Platform"/>
            <consortium name="The Broad Institute Genome Sequencing Center for Infectious Disease"/>
            <person name="Wu L."/>
            <person name="Ma J."/>
        </authorList>
    </citation>
    <scope>NUCLEOTIDE SEQUENCE [LARGE SCALE GENOMIC DNA]</scope>
    <source>
        <strain evidence="3">JCM 9731</strain>
    </source>
</reference>
<keyword evidence="1" id="KW-0472">Membrane</keyword>
<evidence type="ECO:0000313" key="2">
    <source>
        <dbReference type="EMBL" id="GAA0329704.1"/>
    </source>
</evidence>
<dbReference type="EMBL" id="BAAADJ010000021">
    <property type="protein sequence ID" value="GAA0329704.1"/>
    <property type="molecule type" value="Genomic_DNA"/>
</dbReference>
<feature type="transmembrane region" description="Helical" evidence="1">
    <location>
        <begin position="12"/>
        <end position="34"/>
    </location>
</feature>
<organism evidence="2 3">
    <name type="scientific">Bacillus carboniphilus</name>
    <dbReference type="NCBI Taxonomy" id="86663"/>
    <lineage>
        <taxon>Bacteria</taxon>
        <taxon>Bacillati</taxon>
        <taxon>Bacillota</taxon>
        <taxon>Bacilli</taxon>
        <taxon>Bacillales</taxon>
        <taxon>Bacillaceae</taxon>
        <taxon>Bacillus</taxon>
    </lineage>
</organism>
<evidence type="ECO:0000256" key="1">
    <source>
        <dbReference type="SAM" id="Phobius"/>
    </source>
</evidence>
<name>A0ABN0W9A4_9BACI</name>
<gene>
    <name evidence="2" type="ORF">GCM10008967_20240</name>
</gene>
<dbReference type="Pfam" id="PF10694">
    <property type="entry name" value="DUF2500"/>
    <property type="match status" value="1"/>
</dbReference>
<evidence type="ECO:0008006" key="4">
    <source>
        <dbReference type="Google" id="ProtNLM"/>
    </source>
</evidence>
<proteinExistence type="predicted"/>
<comment type="caution">
    <text evidence="2">The sequence shown here is derived from an EMBL/GenBank/DDBJ whole genome shotgun (WGS) entry which is preliminary data.</text>
</comment>
<sequence>MPDMNQGFDMFSFMSSIFPLFFILVFGIIIFTIIKGIAQWSHNNRQPVLTVDAKVISKRTSVRGGGETRARSIYFVTFEVESGDRMELQVNGQEFGQLAEGDTGDLQFQGTRYLGFTRKKVNAF</sequence>
<dbReference type="InterPro" id="IPR019635">
    <property type="entry name" value="DUF2500"/>
</dbReference>
<accession>A0ABN0W9A4</accession>
<evidence type="ECO:0000313" key="3">
    <source>
        <dbReference type="Proteomes" id="UP001500782"/>
    </source>
</evidence>
<keyword evidence="3" id="KW-1185">Reference proteome</keyword>
<keyword evidence="1" id="KW-1133">Transmembrane helix</keyword>